<evidence type="ECO:0000256" key="1">
    <source>
        <dbReference type="SAM" id="MobiDB-lite"/>
    </source>
</evidence>
<gene>
    <name evidence="3" type="ORF">EBO15_11895</name>
</gene>
<evidence type="ECO:0000313" key="4">
    <source>
        <dbReference type="Proteomes" id="UP000282674"/>
    </source>
</evidence>
<feature type="region of interest" description="Disordered" evidence="1">
    <location>
        <begin position="1"/>
        <end position="40"/>
    </location>
</feature>
<sequence>MDMPTIGAGAPTSPTAVLPTIRPGAPGQNDPLPGPSGESQMTLVSPISDIKDAKDWAIVLGIVLVAEVVLLWGVACLSLLRRRLTLSRTGASSDATATAGATATAAAGAGGSAGSGARWWSLPRLRRS</sequence>
<accession>A0A3M2M7X4</accession>
<dbReference type="EMBL" id="RFFG01000017">
    <property type="protein sequence ID" value="RMI44655.1"/>
    <property type="molecule type" value="Genomic_DNA"/>
</dbReference>
<evidence type="ECO:0000256" key="2">
    <source>
        <dbReference type="SAM" id="Phobius"/>
    </source>
</evidence>
<proteinExistence type="predicted"/>
<reference evidence="3 4" key="1">
    <citation type="submission" date="2018-10" db="EMBL/GenBank/DDBJ databases">
        <title>Isolation from soil.</title>
        <authorList>
            <person name="Hu J."/>
        </authorList>
    </citation>
    <scope>NUCLEOTIDE SEQUENCE [LARGE SCALE GENOMIC DNA]</scope>
    <source>
        <strain evidence="3 4">NEAU-Ht49</strain>
    </source>
</reference>
<feature type="region of interest" description="Disordered" evidence="1">
    <location>
        <begin position="88"/>
        <end position="128"/>
    </location>
</feature>
<feature type="transmembrane region" description="Helical" evidence="2">
    <location>
        <begin position="56"/>
        <end position="80"/>
    </location>
</feature>
<organism evidence="3 4">
    <name type="scientific">Actinomadura harenae</name>
    <dbReference type="NCBI Taxonomy" id="2483351"/>
    <lineage>
        <taxon>Bacteria</taxon>
        <taxon>Bacillati</taxon>
        <taxon>Actinomycetota</taxon>
        <taxon>Actinomycetes</taxon>
        <taxon>Streptosporangiales</taxon>
        <taxon>Thermomonosporaceae</taxon>
        <taxon>Actinomadura</taxon>
    </lineage>
</organism>
<dbReference type="AlphaFoldDB" id="A0A3M2M7X4"/>
<keyword evidence="2" id="KW-0472">Membrane</keyword>
<dbReference type="Proteomes" id="UP000282674">
    <property type="component" value="Unassembled WGS sequence"/>
</dbReference>
<keyword evidence="2" id="KW-1133">Transmembrane helix</keyword>
<feature type="compositionally biased region" description="Low complexity" evidence="1">
    <location>
        <begin position="88"/>
        <end position="107"/>
    </location>
</feature>
<protein>
    <submittedName>
        <fullName evidence="3">Uncharacterized protein</fullName>
    </submittedName>
</protein>
<keyword evidence="4" id="KW-1185">Reference proteome</keyword>
<name>A0A3M2M7X4_9ACTN</name>
<comment type="caution">
    <text evidence="3">The sequence shown here is derived from an EMBL/GenBank/DDBJ whole genome shotgun (WGS) entry which is preliminary data.</text>
</comment>
<keyword evidence="2" id="KW-0812">Transmembrane</keyword>
<evidence type="ECO:0000313" key="3">
    <source>
        <dbReference type="EMBL" id="RMI44655.1"/>
    </source>
</evidence>